<dbReference type="CDD" id="cd06199">
    <property type="entry name" value="SiR"/>
    <property type="match status" value="1"/>
</dbReference>
<feature type="binding site" evidence="11 13">
    <location>
        <begin position="88"/>
        <end position="93"/>
    </location>
    <ligand>
        <name>FMN</name>
        <dbReference type="ChEBI" id="CHEBI:58210"/>
    </ligand>
</feature>
<dbReference type="InterPro" id="IPR029039">
    <property type="entry name" value="Flavoprotein-like_sf"/>
</dbReference>
<dbReference type="PRINTS" id="PR00371">
    <property type="entry name" value="FPNCR"/>
</dbReference>
<dbReference type="Pfam" id="PF00258">
    <property type="entry name" value="Flavodoxin_1"/>
    <property type="match status" value="1"/>
</dbReference>
<keyword evidence="5 11" id="KW-0274">FAD</keyword>
<comment type="catalytic activity">
    <reaction evidence="10 11 12">
        <text>hydrogen sulfide + 3 NADP(+) + 3 H2O = sulfite + 3 NADPH + 4 H(+)</text>
        <dbReference type="Rhea" id="RHEA:13801"/>
        <dbReference type="ChEBI" id="CHEBI:15377"/>
        <dbReference type="ChEBI" id="CHEBI:15378"/>
        <dbReference type="ChEBI" id="CHEBI:17359"/>
        <dbReference type="ChEBI" id="CHEBI:29919"/>
        <dbReference type="ChEBI" id="CHEBI:57783"/>
        <dbReference type="ChEBI" id="CHEBI:58349"/>
        <dbReference type="EC" id="1.8.1.2"/>
    </reaction>
</comment>
<evidence type="ECO:0000256" key="11">
    <source>
        <dbReference type="HAMAP-Rule" id="MF_01541"/>
    </source>
</evidence>
<feature type="binding site" evidence="11 13">
    <location>
        <begin position="543"/>
        <end position="547"/>
    </location>
    <ligand>
        <name>NADP(+)</name>
        <dbReference type="ChEBI" id="CHEBI:58349"/>
    </ligand>
</feature>
<dbReference type="PANTHER" id="PTHR19384">
    <property type="entry name" value="NITRIC OXIDE SYNTHASE-RELATED"/>
    <property type="match status" value="1"/>
</dbReference>
<dbReference type="FunFam" id="3.40.50.360:FF:000018">
    <property type="entry name" value="Sulfite reductase [NADPH] flavoprotein alpha-component"/>
    <property type="match status" value="1"/>
</dbReference>
<dbReference type="GO" id="GO:0070814">
    <property type="term" value="P:hydrogen sulfide biosynthetic process"/>
    <property type="evidence" value="ECO:0007669"/>
    <property type="project" value="UniProtKB-UniRule"/>
</dbReference>
<keyword evidence="3 11" id="KW-0285">Flavoprotein</keyword>
<evidence type="ECO:0000256" key="13">
    <source>
        <dbReference type="PIRSR" id="PIRSR000207-1"/>
    </source>
</evidence>
<dbReference type="InterPro" id="IPR010199">
    <property type="entry name" value="CysJ"/>
</dbReference>
<dbReference type="PIRSF" id="PIRSF000207">
    <property type="entry name" value="SiR-FP_CysJ"/>
    <property type="match status" value="1"/>
</dbReference>
<comment type="function">
    <text evidence="11 12">Component of the sulfite reductase complex that catalyzes the 6-electron reduction of sulfite to sulfide. This is one of several activities required for the biosynthesis of L-cysteine from sulfate. The flavoprotein component catalyzes the electron flow from NADPH -&gt; FAD -&gt; FMN to the hemoprotein component.</text>
</comment>
<feature type="binding site" evidence="11 13">
    <location>
        <begin position="171"/>
        <end position="180"/>
    </location>
    <ligand>
        <name>FMN</name>
        <dbReference type="ChEBI" id="CHEBI:58210"/>
    </ligand>
</feature>
<evidence type="ECO:0000259" key="15">
    <source>
        <dbReference type="PROSITE" id="PS51384"/>
    </source>
</evidence>
<evidence type="ECO:0000256" key="4">
    <source>
        <dbReference type="ARBA" id="ARBA00022643"/>
    </source>
</evidence>
<evidence type="ECO:0000256" key="5">
    <source>
        <dbReference type="ARBA" id="ARBA00022827"/>
    </source>
</evidence>
<dbReference type="PROSITE" id="PS50902">
    <property type="entry name" value="FLAVODOXIN_LIKE"/>
    <property type="match status" value="1"/>
</dbReference>
<dbReference type="PROSITE" id="PS51384">
    <property type="entry name" value="FAD_FR"/>
    <property type="match status" value="1"/>
</dbReference>
<feature type="binding site" evidence="11 13">
    <location>
        <position position="617"/>
    </location>
    <ligand>
        <name>FAD</name>
        <dbReference type="ChEBI" id="CHEBI:57692"/>
    </ligand>
</feature>
<dbReference type="InterPro" id="IPR008254">
    <property type="entry name" value="Flavodoxin/NO_synth"/>
</dbReference>
<proteinExistence type="inferred from homology"/>
<dbReference type="NCBIfam" id="TIGR01931">
    <property type="entry name" value="cysJ"/>
    <property type="match status" value="1"/>
</dbReference>
<feature type="domain" description="FAD-binding FR-type" evidence="15">
    <location>
        <begin position="252"/>
        <end position="466"/>
    </location>
</feature>
<dbReference type="SUPFAM" id="SSF63380">
    <property type="entry name" value="Riboflavin synthase domain-like"/>
    <property type="match status" value="1"/>
</dbReference>
<dbReference type="SUPFAM" id="SSF52218">
    <property type="entry name" value="Flavoproteins"/>
    <property type="match status" value="1"/>
</dbReference>
<gene>
    <name evidence="11" type="primary">cysJ</name>
    <name evidence="16" type="ORF">I3X05_01530</name>
</gene>
<dbReference type="GO" id="GO:0050660">
    <property type="term" value="F:flavin adenine dinucleotide binding"/>
    <property type="evidence" value="ECO:0007669"/>
    <property type="project" value="InterPro"/>
</dbReference>
<dbReference type="GO" id="GO:0005829">
    <property type="term" value="C:cytosol"/>
    <property type="evidence" value="ECO:0007669"/>
    <property type="project" value="TreeGrafter"/>
</dbReference>
<dbReference type="RefSeq" id="WP_193158010.1">
    <property type="nucleotide sequence ID" value="NZ_CP065217.1"/>
</dbReference>
<comment type="subunit">
    <text evidence="11 12">Alpha(8)-beta(8). The alpha component is a flavoprotein, the beta component is a hemoprotein.</text>
</comment>
<feature type="binding site" evidence="11 13">
    <location>
        <position position="374"/>
    </location>
    <ligand>
        <name>FAD</name>
        <dbReference type="ChEBI" id="CHEBI:57692"/>
    </ligand>
</feature>
<feature type="binding site" evidence="11 13">
    <location>
        <begin position="437"/>
        <end position="440"/>
    </location>
    <ligand>
        <name>FAD</name>
        <dbReference type="ChEBI" id="CHEBI:57692"/>
    </ligand>
</feature>
<feature type="binding site" evidence="11 13">
    <location>
        <begin position="135"/>
        <end position="138"/>
    </location>
    <ligand>
        <name>FMN</name>
        <dbReference type="ChEBI" id="CHEBI:58210"/>
    </ligand>
</feature>
<comment type="similarity">
    <text evidence="11">In the N-terminal section; belongs to the flavodoxin family.</text>
</comment>
<dbReference type="InterPro" id="IPR029758">
    <property type="entry name" value="CysJ_Proteobact"/>
</dbReference>
<feature type="binding site" evidence="11 13">
    <location>
        <position position="428"/>
    </location>
    <ligand>
        <name>FAD</name>
        <dbReference type="ChEBI" id="CHEBI:57692"/>
    </ligand>
</feature>
<dbReference type="Pfam" id="PF00175">
    <property type="entry name" value="NAD_binding_1"/>
    <property type="match status" value="1"/>
</dbReference>
<comment type="pathway">
    <text evidence="11 12">Sulfur metabolism; hydrogen sulfide biosynthesis; hydrogen sulfide from sulfite (NADPH route): step 1/1.</text>
</comment>
<dbReference type="EMBL" id="CP065217">
    <property type="protein sequence ID" value="QPL53893.1"/>
    <property type="molecule type" value="Genomic_DNA"/>
</dbReference>
<dbReference type="Gene3D" id="3.40.50.360">
    <property type="match status" value="1"/>
</dbReference>
<feature type="binding site" evidence="11 13">
    <location>
        <position position="340"/>
    </location>
    <ligand>
        <name>FAD</name>
        <dbReference type="ChEBI" id="CHEBI:57692"/>
    </ligand>
</feature>
<organism evidence="16 17">
    <name type="scientific">Vibrio navarrensis</name>
    <dbReference type="NCBI Taxonomy" id="29495"/>
    <lineage>
        <taxon>Bacteria</taxon>
        <taxon>Pseudomonadati</taxon>
        <taxon>Pseudomonadota</taxon>
        <taxon>Gammaproteobacteria</taxon>
        <taxon>Vibrionales</taxon>
        <taxon>Vibrionaceae</taxon>
        <taxon>Vibrio</taxon>
    </lineage>
</organism>
<dbReference type="PRINTS" id="PR00369">
    <property type="entry name" value="FLAVODOXIN"/>
</dbReference>
<evidence type="ECO:0000256" key="12">
    <source>
        <dbReference type="PIRNR" id="PIRNR000207"/>
    </source>
</evidence>
<dbReference type="HAMAP" id="MF_01541">
    <property type="entry name" value="CysJ"/>
    <property type="match status" value="1"/>
</dbReference>
<feature type="binding site" evidence="11 13">
    <location>
        <begin position="537"/>
        <end position="538"/>
    </location>
    <ligand>
        <name>NADP(+)</name>
        <dbReference type="ChEBI" id="CHEBI:58349"/>
    </ligand>
</feature>
<evidence type="ECO:0000256" key="1">
    <source>
        <dbReference type="ARBA" id="ARBA00022448"/>
    </source>
</evidence>
<dbReference type="PANTHER" id="PTHR19384:SF128">
    <property type="entry name" value="NADPH OXIDOREDUCTASE A"/>
    <property type="match status" value="1"/>
</dbReference>
<dbReference type="InterPro" id="IPR023173">
    <property type="entry name" value="NADPH_Cyt_P450_Rdtase_alpha"/>
</dbReference>
<evidence type="ECO:0000256" key="2">
    <source>
        <dbReference type="ARBA" id="ARBA00022605"/>
    </source>
</evidence>
<protein>
    <recommendedName>
        <fullName evidence="11 12">Sulfite reductase [NADPH] flavoprotein alpha-component</fullName>
        <shortName evidence="11 12">SiR-FP</shortName>
        <ecNumber evidence="11 12">1.8.1.2</ecNumber>
    </recommendedName>
</protein>
<dbReference type="Proteomes" id="UP000594435">
    <property type="component" value="Chromosome 1"/>
</dbReference>
<feature type="domain" description="Flavodoxin-like" evidence="14">
    <location>
        <begin position="82"/>
        <end position="220"/>
    </location>
</feature>
<dbReference type="EC" id="1.8.1.2" evidence="11 12"/>
<dbReference type="InterPro" id="IPR001094">
    <property type="entry name" value="Flavdoxin-like"/>
</dbReference>
<keyword evidence="2 11" id="KW-0028">Amino-acid biosynthesis</keyword>
<dbReference type="InterPro" id="IPR039261">
    <property type="entry name" value="FNR_nucleotide-bd"/>
</dbReference>
<evidence type="ECO:0000256" key="8">
    <source>
        <dbReference type="ARBA" id="ARBA00023002"/>
    </source>
</evidence>
<keyword evidence="4 11" id="KW-0288">FMN</keyword>
<evidence type="ECO:0000256" key="10">
    <source>
        <dbReference type="ARBA" id="ARBA00052219"/>
    </source>
</evidence>
<dbReference type="Gene3D" id="1.20.990.10">
    <property type="entry name" value="NADPH-cytochrome p450 Reductase, Chain A, domain 3"/>
    <property type="match status" value="1"/>
</dbReference>
<feature type="binding site" evidence="11 13">
    <location>
        <begin position="422"/>
        <end position="424"/>
    </location>
    <ligand>
        <name>FAD</name>
        <dbReference type="ChEBI" id="CHEBI:57692"/>
    </ligand>
</feature>
<evidence type="ECO:0000313" key="16">
    <source>
        <dbReference type="EMBL" id="QPL53893.1"/>
    </source>
</evidence>
<keyword evidence="8 11" id="KW-0560">Oxidoreductase</keyword>
<keyword evidence="9 11" id="KW-0198">Cysteine biosynthesis</keyword>
<name>A0AAJ4IBR8_9VIBR</name>
<dbReference type="GO" id="GO:0004783">
    <property type="term" value="F:sulfite reductase (NADPH) activity"/>
    <property type="evidence" value="ECO:0007669"/>
    <property type="project" value="UniProtKB-UniRule"/>
</dbReference>
<comment type="cofactor">
    <cofactor evidence="11 12 13">
        <name>FMN</name>
        <dbReference type="ChEBI" id="CHEBI:58210"/>
    </cofactor>
    <text evidence="11 12 13">Binds 1 FMN per subunit.</text>
</comment>
<accession>A0AAJ4IBR8</accession>
<comment type="similarity">
    <text evidence="11">In the C-terminal section; belongs to the flavoprotein pyridine nucleotide cytochrome reductase family.</text>
</comment>
<dbReference type="AlphaFoldDB" id="A0AAJ4IBR8"/>
<dbReference type="InterPro" id="IPR001709">
    <property type="entry name" value="Flavoprot_Pyr_Nucl_cyt_Rdtase"/>
</dbReference>
<evidence type="ECO:0000256" key="6">
    <source>
        <dbReference type="ARBA" id="ARBA00022857"/>
    </source>
</evidence>
<keyword evidence="1 11" id="KW-0813">Transport</keyword>
<dbReference type="InterPro" id="IPR017938">
    <property type="entry name" value="Riboflavin_synthase-like_b-brl"/>
</dbReference>
<evidence type="ECO:0000256" key="7">
    <source>
        <dbReference type="ARBA" id="ARBA00022982"/>
    </source>
</evidence>
<keyword evidence="6 11" id="KW-0521">NADP</keyword>
<dbReference type="FunFam" id="3.40.50.80:FF:000001">
    <property type="entry name" value="NADPH--cytochrome P450 reductase 1"/>
    <property type="match status" value="1"/>
</dbReference>
<dbReference type="Pfam" id="PF00667">
    <property type="entry name" value="FAD_binding_1"/>
    <property type="match status" value="1"/>
</dbReference>
<dbReference type="Gene3D" id="2.40.30.10">
    <property type="entry name" value="Translation factors"/>
    <property type="match status" value="1"/>
</dbReference>
<dbReference type="GO" id="GO:0010181">
    <property type="term" value="F:FMN binding"/>
    <property type="evidence" value="ECO:0007669"/>
    <property type="project" value="InterPro"/>
</dbReference>
<dbReference type="InterPro" id="IPR003097">
    <property type="entry name" value="CysJ-like_FAD-binding"/>
</dbReference>
<reference evidence="16 17" key="1">
    <citation type="submission" date="2020-11" db="EMBL/GenBank/DDBJ databases">
        <title>Complete and Circularized Genome Assembly of a human isolate of Vibrio navarrensis biotype pommerensis with MiSeq and MinION Sequence Data.</title>
        <authorList>
            <person name="Schwartz K."/>
            <person name="Borowiak M."/>
            <person name="Deneke C."/>
            <person name="Balau V."/>
            <person name="Metelmann C."/>
            <person name="Strauch E."/>
        </authorList>
    </citation>
    <scope>NUCLEOTIDE SEQUENCE [LARGE SCALE GENOMIC DNA]</scope>
    <source>
        <strain evidence="16 17">20-VB00237</strain>
    </source>
</reference>
<feature type="binding site" evidence="11 13">
    <location>
        <position position="579"/>
    </location>
    <ligand>
        <name>NADP(+)</name>
        <dbReference type="ChEBI" id="CHEBI:58349"/>
    </ligand>
</feature>
<evidence type="ECO:0000313" key="17">
    <source>
        <dbReference type="Proteomes" id="UP000594435"/>
    </source>
</evidence>
<dbReference type="GO" id="GO:0019344">
    <property type="term" value="P:cysteine biosynthetic process"/>
    <property type="evidence" value="ECO:0007669"/>
    <property type="project" value="UniProtKB-KW"/>
</dbReference>
<dbReference type="Gene3D" id="3.40.50.80">
    <property type="entry name" value="Nucleotide-binding domain of ferredoxin-NADP reductase (FNR) module"/>
    <property type="match status" value="1"/>
</dbReference>
<evidence type="ECO:0000259" key="14">
    <source>
        <dbReference type="PROSITE" id="PS50902"/>
    </source>
</evidence>
<comment type="similarity">
    <text evidence="11">Belongs to the NADPH-dependent sulphite reductase flavoprotein subunit CysJ family.</text>
</comment>
<keyword evidence="7 11" id="KW-0249">Electron transport</keyword>
<dbReference type="SUPFAM" id="SSF52343">
    <property type="entry name" value="Ferredoxin reductase-like, C-terminal NADP-linked domain"/>
    <property type="match status" value="1"/>
</dbReference>
<dbReference type="GO" id="GO:0000103">
    <property type="term" value="P:sulfate assimilation"/>
    <property type="evidence" value="ECO:0007669"/>
    <property type="project" value="UniProtKB-UniRule"/>
</dbReference>
<evidence type="ECO:0000256" key="9">
    <source>
        <dbReference type="ARBA" id="ARBA00023192"/>
    </source>
</evidence>
<sequence>MNKEVVTMSSGNTKPKELAGLASPINDSQLNQLQQTISQLSPQQMAWVSGYFWGLSQSQTLGASAPLTQATALTAAKPAGKLTIIFASQTGNAKGVAEALEHEAQAAGIAVQLFDASDYKGKDLAKETHVIFVASTNGEGEAPDNALELHEFLQSKKAPKLPNLQYGVIGLGDSSYEFFCQTGKDFDAFLEKLGAKRFIERVDCDVDYDAPAAEWRAKALESVKEALVSSQAQVVQLPVGHAATSHSQYNKQNPYTATLLTSQKITGRDSGKDVRHIEIDLADSGLTYQPGDALGVWYENSAQLANVVAAAVGLSGVESVEVDGESLSLHSALVSKYEITGANPQFVTKFAELSGSKKLQKLVEDKDKLREYAANTQIVDVLKEKKTKLSAEQLISLLRRLTPRLYSIASSQSEVDEEVHLTVGIVEYDVDGEVRQGGASSYLGQRLEEGETVKVFIEHNNNFKLPQDDSTPVIMIGPGTGIAPFRSFIQERDNRGADGKNWLFFGDRTFTQDFLYQVEWQKYLKSGILTRLDVAFSRDQHEKVYVQHRVLEQAEQVWQWLQDGAYVYICGDATRMAKDVHEALLVVAQQQGGLSREKAEEYFNELRKAKRYQRDVY</sequence>
<dbReference type="InterPro" id="IPR017927">
    <property type="entry name" value="FAD-bd_FR_type"/>
</dbReference>
<comment type="cofactor">
    <cofactor evidence="11 12 13">
        <name>FAD</name>
        <dbReference type="ChEBI" id="CHEBI:57692"/>
    </cofactor>
    <text evidence="11 12 13">Binds 1 FAD per subunit.</text>
</comment>
<evidence type="ECO:0000256" key="3">
    <source>
        <dbReference type="ARBA" id="ARBA00022630"/>
    </source>
</evidence>
<dbReference type="InterPro" id="IPR001433">
    <property type="entry name" value="OxRdtase_FAD/NAD-bd"/>
</dbReference>
<feature type="binding site" evidence="11 13">
    <location>
        <begin position="404"/>
        <end position="407"/>
    </location>
    <ligand>
        <name>FAD</name>
        <dbReference type="ChEBI" id="CHEBI:57692"/>
    </ligand>
</feature>